<dbReference type="InterPro" id="IPR029063">
    <property type="entry name" value="SAM-dependent_MTases_sf"/>
</dbReference>
<gene>
    <name evidence="1" type="ORF">A2803_05295</name>
</gene>
<protein>
    <submittedName>
        <fullName evidence="1">Uncharacterized protein</fullName>
    </submittedName>
</protein>
<name>A0A1F7YYA8_9BACT</name>
<accession>A0A1F7YYA8</accession>
<organism evidence="1 2">
    <name type="scientific">Candidatus Woesebacteria bacterium RIFCSPHIGHO2_01_FULL_44_21</name>
    <dbReference type="NCBI Taxonomy" id="1802503"/>
    <lineage>
        <taxon>Bacteria</taxon>
        <taxon>Candidatus Woeseibacteriota</taxon>
    </lineage>
</organism>
<reference evidence="1 2" key="1">
    <citation type="journal article" date="2016" name="Nat. Commun.">
        <title>Thousands of microbial genomes shed light on interconnected biogeochemical processes in an aquifer system.</title>
        <authorList>
            <person name="Anantharaman K."/>
            <person name="Brown C.T."/>
            <person name="Hug L.A."/>
            <person name="Sharon I."/>
            <person name="Castelle C.J."/>
            <person name="Probst A.J."/>
            <person name="Thomas B.C."/>
            <person name="Singh A."/>
            <person name="Wilkins M.J."/>
            <person name="Karaoz U."/>
            <person name="Brodie E.L."/>
            <person name="Williams K.H."/>
            <person name="Hubbard S.S."/>
            <person name="Banfield J.F."/>
        </authorList>
    </citation>
    <scope>NUCLEOTIDE SEQUENCE [LARGE SCALE GENOMIC DNA]</scope>
</reference>
<evidence type="ECO:0000313" key="1">
    <source>
        <dbReference type="EMBL" id="OGM31455.1"/>
    </source>
</evidence>
<proteinExistence type="predicted"/>
<dbReference type="Proteomes" id="UP000178870">
    <property type="component" value="Unassembled WGS sequence"/>
</dbReference>
<dbReference type="Gene3D" id="3.40.50.150">
    <property type="entry name" value="Vaccinia Virus protein VP39"/>
    <property type="match status" value="1"/>
</dbReference>
<sequence>MGAIPKKVNRLAELAYKYGSDKSPALGYSYTDFYYQMFADKRNSINKLLVIGSGDKVKNNLYMWQDFLPKAKVYGIVNSKNLVLKKNNIQTFLGDRSNPIKLANIIKRIGTNIDIVIDEGSKETRNIISSCRTIMPFLKKEAIYIIENTDRQQANTAIASLNNYNCHVIRHSRMISSYDRLISITNKTA</sequence>
<evidence type="ECO:0000313" key="2">
    <source>
        <dbReference type="Proteomes" id="UP000178870"/>
    </source>
</evidence>
<comment type="caution">
    <text evidence="1">The sequence shown here is derived from an EMBL/GenBank/DDBJ whole genome shotgun (WGS) entry which is preliminary data.</text>
</comment>
<dbReference type="EMBL" id="MGGP01000025">
    <property type="protein sequence ID" value="OGM31455.1"/>
    <property type="molecule type" value="Genomic_DNA"/>
</dbReference>
<dbReference type="AlphaFoldDB" id="A0A1F7YYA8"/>